<gene>
    <name evidence="2" type="ORF">BYL167_LOCUS64132</name>
</gene>
<dbReference type="AlphaFoldDB" id="A0A8S3F1M6"/>
<evidence type="ECO:0000313" key="2">
    <source>
        <dbReference type="EMBL" id="CAF5099158.1"/>
    </source>
</evidence>
<evidence type="ECO:0000256" key="1">
    <source>
        <dbReference type="SAM" id="MobiDB-lite"/>
    </source>
</evidence>
<feature type="region of interest" description="Disordered" evidence="1">
    <location>
        <begin position="22"/>
        <end position="54"/>
    </location>
</feature>
<name>A0A8S3F1M6_9BILA</name>
<dbReference type="Proteomes" id="UP000681967">
    <property type="component" value="Unassembled WGS sequence"/>
</dbReference>
<feature type="non-terminal residue" evidence="2">
    <location>
        <position position="1"/>
    </location>
</feature>
<reference evidence="2" key="1">
    <citation type="submission" date="2021-02" db="EMBL/GenBank/DDBJ databases">
        <authorList>
            <person name="Nowell W R."/>
        </authorList>
    </citation>
    <scope>NUCLEOTIDE SEQUENCE</scope>
</reference>
<organism evidence="2 3">
    <name type="scientific">Rotaria magnacalcarata</name>
    <dbReference type="NCBI Taxonomy" id="392030"/>
    <lineage>
        <taxon>Eukaryota</taxon>
        <taxon>Metazoa</taxon>
        <taxon>Spiralia</taxon>
        <taxon>Gnathifera</taxon>
        <taxon>Rotifera</taxon>
        <taxon>Eurotatoria</taxon>
        <taxon>Bdelloidea</taxon>
        <taxon>Philodinida</taxon>
        <taxon>Philodinidae</taxon>
        <taxon>Rotaria</taxon>
    </lineage>
</organism>
<feature type="compositionally biased region" description="Acidic residues" evidence="1">
    <location>
        <begin position="29"/>
        <end position="38"/>
    </location>
</feature>
<feature type="region of interest" description="Disordered" evidence="1">
    <location>
        <begin position="104"/>
        <end position="135"/>
    </location>
</feature>
<proteinExistence type="predicted"/>
<comment type="caution">
    <text evidence="2">The sequence shown here is derived from an EMBL/GenBank/DDBJ whole genome shotgun (WGS) entry which is preliminary data.</text>
</comment>
<protein>
    <submittedName>
        <fullName evidence="2">Uncharacterized protein</fullName>
    </submittedName>
</protein>
<accession>A0A8S3F1M6</accession>
<feature type="compositionally biased region" description="Acidic residues" evidence="1">
    <location>
        <begin position="109"/>
        <end position="120"/>
    </location>
</feature>
<evidence type="ECO:0000313" key="3">
    <source>
        <dbReference type="Proteomes" id="UP000681967"/>
    </source>
</evidence>
<dbReference type="EMBL" id="CAJOBH010238129">
    <property type="protein sequence ID" value="CAF5099158.1"/>
    <property type="molecule type" value="Genomic_DNA"/>
</dbReference>
<sequence length="183" mass="20456">NLQRLTGSATTKLVEHMEKCANFSSSDEEKSDFEDDDTAANYHSRNKSDTKASIKSNNRPVSLFRFVTRLKGRHSLSKMSSDNEMSSKVMATWLNQSETIDIGSMANDSDSEIHDDDNDVESPNMTGQHEEQQHVDTDLNSIRQKTLEYDQQQIKGIQFINAGDGNLKVVSNYAITSSTCILA</sequence>